<keyword evidence="3" id="KW-0378">Hydrolase</keyword>
<evidence type="ECO:0000259" key="1">
    <source>
        <dbReference type="Pfam" id="PF06250"/>
    </source>
</evidence>
<organism evidence="3 4">
    <name type="scientific">Capnocytophaga leadbetteri</name>
    <dbReference type="NCBI Taxonomy" id="327575"/>
    <lineage>
        <taxon>Bacteria</taxon>
        <taxon>Pseudomonadati</taxon>
        <taxon>Bacteroidota</taxon>
        <taxon>Flavobacteriia</taxon>
        <taxon>Flavobacteriales</taxon>
        <taxon>Flavobacteriaceae</taxon>
        <taxon>Capnocytophaga</taxon>
    </lineage>
</organism>
<accession>A0A2T5XZC2</accession>
<dbReference type="InterPro" id="IPR009362">
    <property type="entry name" value="YhcG_C"/>
</dbReference>
<dbReference type="RefSeq" id="WP_107780993.1">
    <property type="nucleotide sequence ID" value="NZ_QBKG01000001.1"/>
</dbReference>
<feature type="domain" description="YhcG N-terminal" evidence="2">
    <location>
        <begin position="17"/>
        <end position="162"/>
    </location>
</feature>
<proteinExistence type="predicted"/>
<dbReference type="Gene3D" id="3.40.1350.10">
    <property type="match status" value="1"/>
</dbReference>
<dbReference type="EMBL" id="QBKG01000001">
    <property type="protein sequence ID" value="PTX08825.1"/>
    <property type="molecule type" value="Genomic_DNA"/>
</dbReference>
<dbReference type="GeneID" id="84579891"/>
<dbReference type="PANTHER" id="PTHR30547">
    <property type="entry name" value="UNCHARACTERIZED PROTEIN YHCG-RELATED"/>
    <property type="match status" value="1"/>
</dbReference>
<sequence>MDDIINTTDYKDWLQSLKRRIQQSQIKAAIQVNSELLSLYWQMGKDIVEKQAQAKWGDGFLQTLSADLSKMFPKMKGFSERNLRYCKKFYLFYNQKNIFLHQLGAEMPDDFFLFQIPWRHQVEIITKCRTVEEATFYVYKTIENHWSRSVLEHQIELNLYERQGKAITNFQQQLPIATSDLAQELTKDPYVFDFLSITGSYTEKELQQYLEDQMTKFLLELGKGFCFYGKQVHINVGGDDFYIDLLFYNVQLHCYVVVELKTIKFKPEHIGQLKFYVTAINRQLRTEADNPTIGLLICKNKNDVVAEYTLDDIHNPIGISSYKLFDELSKDYKSSLPSIEEIEKQLNIN</sequence>
<comment type="caution">
    <text evidence="3">The sequence shown here is derived from an EMBL/GenBank/DDBJ whole genome shotgun (WGS) entry which is preliminary data.</text>
</comment>
<name>A0A2T5XZC2_9FLAO</name>
<keyword evidence="3" id="KW-0255">Endonuclease</keyword>
<dbReference type="Pfam" id="PF06250">
    <property type="entry name" value="YhcG_C"/>
    <property type="match status" value="1"/>
</dbReference>
<dbReference type="PANTHER" id="PTHR30547:SF5">
    <property type="entry name" value="NUCLEASE YHCG-RELATED"/>
    <property type="match status" value="1"/>
</dbReference>
<reference evidence="3 4" key="1">
    <citation type="submission" date="2018-04" db="EMBL/GenBank/DDBJ databases">
        <title>Genomic Encyclopedia of Archaeal and Bacterial Type Strains, Phase II (KMG-II): from individual species to whole genera.</title>
        <authorList>
            <person name="Goeker M."/>
        </authorList>
    </citation>
    <scope>NUCLEOTIDE SEQUENCE [LARGE SCALE GENOMIC DNA]</scope>
    <source>
        <strain evidence="3 4">DSM 22902</strain>
    </source>
</reference>
<feature type="domain" description="YhcG PDDEXK nuclease" evidence="1">
    <location>
        <begin position="184"/>
        <end position="337"/>
    </location>
</feature>
<dbReference type="Proteomes" id="UP000243985">
    <property type="component" value="Unassembled WGS sequence"/>
</dbReference>
<evidence type="ECO:0000259" key="2">
    <source>
        <dbReference type="Pfam" id="PF17761"/>
    </source>
</evidence>
<dbReference type="InterPro" id="IPR053148">
    <property type="entry name" value="PD-DEXK-like_domain"/>
</dbReference>
<dbReference type="InterPro" id="IPR011856">
    <property type="entry name" value="tRNA_endonuc-like_dom_sf"/>
</dbReference>
<dbReference type="GO" id="GO:0004519">
    <property type="term" value="F:endonuclease activity"/>
    <property type="evidence" value="ECO:0007669"/>
    <property type="project" value="UniProtKB-KW"/>
</dbReference>
<dbReference type="AlphaFoldDB" id="A0A2T5XZC2"/>
<dbReference type="Pfam" id="PF17761">
    <property type="entry name" value="DUF1016_N"/>
    <property type="match status" value="1"/>
</dbReference>
<keyword evidence="3" id="KW-0540">Nuclease</keyword>
<gene>
    <name evidence="3" type="ORF">C8P65_101494</name>
</gene>
<dbReference type="GO" id="GO:0003676">
    <property type="term" value="F:nucleic acid binding"/>
    <property type="evidence" value="ECO:0007669"/>
    <property type="project" value="InterPro"/>
</dbReference>
<evidence type="ECO:0000313" key="4">
    <source>
        <dbReference type="Proteomes" id="UP000243985"/>
    </source>
</evidence>
<protein>
    <submittedName>
        <fullName evidence="3">Putative nuclease of restriction endonuclease-like (RecB) superfamily</fullName>
    </submittedName>
</protein>
<dbReference type="InterPro" id="IPR041527">
    <property type="entry name" value="YhcG_N"/>
</dbReference>
<evidence type="ECO:0000313" key="3">
    <source>
        <dbReference type="EMBL" id="PTX08825.1"/>
    </source>
</evidence>